<dbReference type="AlphaFoldDB" id="A0A392RDM0"/>
<accession>A0A392RDM0</accession>
<evidence type="ECO:0000313" key="1">
    <source>
        <dbReference type="EMBL" id="MCI34222.1"/>
    </source>
</evidence>
<reference evidence="1 2" key="1">
    <citation type="journal article" date="2018" name="Front. Plant Sci.">
        <title>Red Clover (Trifolium pratense) and Zigzag Clover (T. medium) - A Picture of Genomic Similarities and Differences.</title>
        <authorList>
            <person name="Dluhosova J."/>
            <person name="Istvanek J."/>
            <person name="Nedelnik J."/>
            <person name="Repkova J."/>
        </authorList>
    </citation>
    <scope>NUCLEOTIDE SEQUENCE [LARGE SCALE GENOMIC DNA]</scope>
    <source>
        <strain evidence="2">cv. 10/8</strain>
        <tissue evidence="1">Leaf</tissue>
    </source>
</reference>
<dbReference type="Proteomes" id="UP000265520">
    <property type="component" value="Unassembled WGS sequence"/>
</dbReference>
<evidence type="ECO:0000313" key="2">
    <source>
        <dbReference type="Proteomes" id="UP000265520"/>
    </source>
</evidence>
<keyword evidence="2" id="KW-1185">Reference proteome</keyword>
<organism evidence="1 2">
    <name type="scientific">Trifolium medium</name>
    <dbReference type="NCBI Taxonomy" id="97028"/>
    <lineage>
        <taxon>Eukaryota</taxon>
        <taxon>Viridiplantae</taxon>
        <taxon>Streptophyta</taxon>
        <taxon>Embryophyta</taxon>
        <taxon>Tracheophyta</taxon>
        <taxon>Spermatophyta</taxon>
        <taxon>Magnoliopsida</taxon>
        <taxon>eudicotyledons</taxon>
        <taxon>Gunneridae</taxon>
        <taxon>Pentapetalae</taxon>
        <taxon>rosids</taxon>
        <taxon>fabids</taxon>
        <taxon>Fabales</taxon>
        <taxon>Fabaceae</taxon>
        <taxon>Papilionoideae</taxon>
        <taxon>50 kb inversion clade</taxon>
        <taxon>NPAAA clade</taxon>
        <taxon>Hologalegina</taxon>
        <taxon>IRL clade</taxon>
        <taxon>Trifolieae</taxon>
        <taxon>Trifolium</taxon>
    </lineage>
</organism>
<feature type="non-terminal residue" evidence="1">
    <location>
        <position position="41"/>
    </location>
</feature>
<dbReference type="EMBL" id="LXQA010211712">
    <property type="protein sequence ID" value="MCI34222.1"/>
    <property type="molecule type" value="Genomic_DNA"/>
</dbReference>
<proteinExistence type="predicted"/>
<name>A0A392RDM0_9FABA</name>
<sequence length="41" mass="4565">MPPDTKIGRAANAIPITIIELLTFKMRTNEEQQAHAINTTD</sequence>
<protein>
    <submittedName>
        <fullName evidence="1">Uncharacterized protein</fullName>
    </submittedName>
</protein>
<comment type="caution">
    <text evidence="1">The sequence shown here is derived from an EMBL/GenBank/DDBJ whole genome shotgun (WGS) entry which is preliminary data.</text>
</comment>